<comment type="caution">
    <text evidence="6">The sequence shown here is derived from an EMBL/GenBank/DDBJ whole genome shotgun (WGS) entry which is preliminary data.</text>
</comment>
<proteinExistence type="predicted"/>
<name>A0A177AZK7_9BILA</name>
<dbReference type="PANTHER" id="PTHR19965">
    <property type="entry name" value="RNA AND EXPORT FACTOR BINDING PROTEIN"/>
    <property type="match status" value="1"/>
</dbReference>
<sequence length="325" mass="38685">MKASLNRYRNNKRRIGDKTSQIQQKRIILGSNHINRSYEKRQNNSNNVTNNQFVERVYYRRRPLTVSPNVSYQVRQEVGKLLVENLHFGINDEDIKEIFSEFGVRKFSVNYNKMGRSMGNAEVHFFNMKSAVGARNKFNNVLLDGRKMKLTIINERLTNSINTSTYQRRSFTNVKRLSNGPRWNFPNRNKGRLNFNKFNQGRFKSKQMYGYNNSYKVYYMLSKLKISNLMTRRCLFETFKPPIIKTNIYSKMLLVLSGRYRSIKSVPTEMELYDFNRWINKTNHHVNTIVIFSVVLIFIPYIMRISRKATELTKRNREAYHLDNC</sequence>
<dbReference type="SMART" id="SM00360">
    <property type="entry name" value="RRM"/>
    <property type="match status" value="1"/>
</dbReference>
<keyword evidence="7" id="KW-1185">Reference proteome</keyword>
<evidence type="ECO:0000256" key="2">
    <source>
        <dbReference type="PROSITE-ProRule" id="PRU00176"/>
    </source>
</evidence>
<dbReference type="InterPro" id="IPR000504">
    <property type="entry name" value="RRM_dom"/>
</dbReference>
<feature type="domain" description="RRM" evidence="5">
    <location>
        <begin position="79"/>
        <end position="155"/>
    </location>
</feature>
<dbReference type="GO" id="GO:0003729">
    <property type="term" value="F:mRNA binding"/>
    <property type="evidence" value="ECO:0007669"/>
    <property type="project" value="TreeGrafter"/>
</dbReference>
<dbReference type="InterPro" id="IPR035979">
    <property type="entry name" value="RBD_domain_sf"/>
</dbReference>
<feature type="region of interest" description="Disordered" evidence="3">
    <location>
        <begin position="1"/>
        <end position="20"/>
    </location>
</feature>
<dbReference type="InterPro" id="IPR051229">
    <property type="entry name" value="ALYREF_mRNA_export"/>
</dbReference>
<evidence type="ECO:0000313" key="6">
    <source>
        <dbReference type="EMBL" id="OAF67416.1"/>
    </source>
</evidence>
<keyword evidence="1 2" id="KW-0694">RNA-binding</keyword>
<organism evidence="6 7">
    <name type="scientific">Intoshia linei</name>
    <dbReference type="NCBI Taxonomy" id="1819745"/>
    <lineage>
        <taxon>Eukaryota</taxon>
        <taxon>Metazoa</taxon>
        <taxon>Spiralia</taxon>
        <taxon>Lophotrochozoa</taxon>
        <taxon>Mesozoa</taxon>
        <taxon>Orthonectida</taxon>
        <taxon>Rhopaluridae</taxon>
        <taxon>Intoshia</taxon>
    </lineage>
</organism>
<evidence type="ECO:0000259" key="5">
    <source>
        <dbReference type="PROSITE" id="PS50102"/>
    </source>
</evidence>
<dbReference type="EMBL" id="LWCA01000665">
    <property type="protein sequence ID" value="OAF67416.1"/>
    <property type="molecule type" value="Genomic_DNA"/>
</dbReference>
<dbReference type="OrthoDB" id="1049195at2759"/>
<dbReference type="Gene3D" id="3.30.70.330">
    <property type="match status" value="1"/>
</dbReference>
<reference evidence="6 7" key="1">
    <citation type="submission" date="2016-04" db="EMBL/GenBank/DDBJ databases">
        <title>The genome of Intoshia linei affirms orthonectids as highly simplified spiralians.</title>
        <authorList>
            <person name="Mikhailov K.V."/>
            <person name="Slusarev G.S."/>
            <person name="Nikitin M.A."/>
            <person name="Logacheva M.D."/>
            <person name="Penin A."/>
            <person name="Aleoshin V."/>
            <person name="Panchin Y.V."/>
        </authorList>
    </citation>
    <scope>NUCLEOTIDE SEQUENCE [LARGE SCALE GENOMIC DNA]</scope>
    <source>
        <strain evidence="6">Intl2013</strain>
        <tissue evidence="6">Whole animal</tissue>
    </source>
</reference>
<dbReference type="Proteomes" id="UP000078046">
    <property type="component" value="Unassembled WGS sequence"/>
</dbReference>
<keyword evidence="4" id="KW-0812">Transmembrane</keyword>
<evidence type="ECO:0000256" key="4">
    <source>
        <dbReference type="SAM" id="Phobius"/>
    </source>
</evidence>
<gene>
    <name evidence="6" type="ORF">A3Q56_04856</name>
</gene>
<dbReference type="GO" id="GO:0005634">
    <property type="term" value="C:nucleus"/>
    <property type="evidence" value="ECO:0007669"/>
    <property type="project" value="TreeGrafter"/>
</dbReference>
<dbReference type="PANTHER" id="PTHR19965:SF82">
    <property type="entry name" value="THO COMPLEX SUBUNIT 4"/>
    <property type="match status" value="1"/>
</dbReference>
<dbReference type="SUPFAM" id="SSF54928">
    <property type="entry name" value="RNA-binding domain, RBD"/>
    <property type="match status" value="1"/>
</dbReference>
<feature type="transmembrane region" description="Helical" evidence="4">
    <location>
        <begin position="286"/>
        <end position="305"/>
    </location>
</feature>
<dbReference type="InterPro" id="IPR012677">
    <property type="entry name" value="Nucleotide-bd_a/b_plait_sf"/>
</dbReference>
<evidence type="ECO:0000256" key="1">
    <source>
        <dbReference type="ARBA" id="ARBA00022884"/>
    </source>
</evidence>
<protein>
    <recommendedName>
        <fullName evidence="5">RRM domain-containing protein</fullName>
    </recommendedName>
</protein>
<evidence type="ECO:0000256" key="3">
    <source>
        <dbReference type="SAM" id="MobiDB-lite"/>
    </source>
</evidence>
<keyword evidence="4" id="KW-1133">Transmembrane helix</keyword>
<dbReference type="AlphaFoldDB" id="A0A177AZK7"/>
<evidence type="ECO:0000313" key="7">
    <source>
        <dbReference type="Proteomes" id="UP000078046"/>
    </source>
</evidence>
<dbReference type="Pfam" id="PF00076">
    <property type="entry name" value="RRM_1"/>
    <property type="match status" value="1"/>
</dbReference>
<dbReference type="GO" id="GO:0006406">
    <property type="term" value="P:mRNA export from nucleus"/>
    <property type="evidence" value="ECO:0007669"/>
    <property type="project" value="TreeGrafter"/>
</dbReference>
<keyword evidence="4" id="KW-0472">Membrane</keyword>
<dbReference type="PROSITE" id="PS50102">
    <property type="entry name" value="RRM"/>
    <property type="match status" value="1"/>
</dbReference>
<accession>A0A177AZK7</accession>